<organism evidence="1 2">
    <name type="scientific">Rhodococcus jostii</name>
    <dbReference type="NCBI Taxonomy" id="132919"/>
    <lineage>
        <taxon>Bacteria</taxon>
        <taxon>Bacillati</taxon>
        <taxon>Actinomycetota</taxon>
        <taxon>Actinomycetes</taxon>
        <taxon>Mycobacteriales</taxon>
        <taxon>Nocardiaceae</taxon>
        <taxon>Rhodococcus</taxon>
    </lineage>
</organism>
<evidence type="ECO:0000313" key="2">
    <source>
        <dbReference type="Proteomes" id="UP001185737"/>
    </source>
</evidence>
<comment type="caution">
    <text evidence="1">The sequence shown here is derived from an EMBL/GenBank/DDBJ whole genome shotgun (WGS) entry which is preliminary data.</text>
</comment>
<dbReference type="Proteomes" id="UP001185737">
    <property type="component" value="Unassembled WGS sequence"/>
</dbReference>
<evidence type="ECO:0000313" key="1">
    <source>
        <dbReference type="EMBL" id="MDV6282003.1"/>
    </source>
</evidence>
<accession>A0ABU4CEX8</accession>
<keyword evidence="2" id="KW-1185">Reference proteome</keyword>
<reference evidence="1 2" key="1">
    <citation type="submission" date="2023-10" db="EMBL/GenBank/DDBJ databases">
        <title>Development of a sustainable strategy for remediation of hydrocarbon-contaminated territories based on the waste exchange concept.</title>
        <authorList>
            <person name="Krivoruchko A."/>
        </authorList>
    </citation>
    <scope>NUCLEOTIDE SEQUENCE [LARGE SCALE GENOMIC DNA]</scope>
    <source>
        <strain evidence="1 2">IEGM 60</strain>
    </source>
</reference>
<dbReference type="RefSeq" id="WP_317568917.1">
    <property type="nucleotide sequence ID" value="NZ_JAWLKA010000008.1"/>
</dbReference>
<name>A0ABU4CEX8_RHOJO</name>
<proteinExistence type="predicted"/>
<gene>
    <name evidence="1" type="ORF">R3Q59_15975</name>
</gene>
<sequence>MSDELQQFSCVTPMPAYVRDRLQAWEGTDFRILTTAVDQVLDELNSLEQSPWDPN</sequence>
<dbReference type="EMBL" id="JAWLKA010000008">
    <property type="protein sequence ID" value="MDV6282003.1"/>
    <property type="molecule type" value="Genomic_DNA"/>
</dbReference>
<protein>
    <submittedName>
        <fullName evidence="1">Uncharacterized protein</fullName>
    </submittedName>
</protein>